<gene>
    <name evidence="1" type="ORF">KSP39_PZI015573</name>
</gene>
<name>A0AAP0G1N4_9ASPA</name>
<accession>A0AAP0G1N4</accession>
<sequence>MPLHASKLDLLSSSSFSPSITSILFEPFSRSLSLSLSDSSHILFPSFSPSSPLQPHTAVPPSSTAASFLRLLPTNRVLFLVAAPLDAFASVVLRAWILLSTPPRFAPVRLTYKKSAPATIPLAHGFGVRLIGTVNYFLLHAPAAGKIWVMAARLGKGEVNEMEGVDLVKCAVVECDLPIYSIGMSTGVIVLGEIGGVRVFPLRVLVKGNGWKSKRKGSLAAGKSGDRLLRLEKRFVPNGMIVPMSCTDGGAVVKAGEEKTSEKAPVVVRRARLRQNSGDLYSFFMEIKCKHSISKGNTEYLASVKAISIHVLPQNQFLILDSVGDLHLLTLHGTFTASEVSSDSSRSSKYAHMCRLDVKMKVQVLSVPPDMFAKMESIWISDGAYSVYMMAVAFNESPEKDGVEDEEKEKSIRISVIFTSEKVQHIIAVSAKAILVLGQGKIQNDLSIISYPFDALTVKHILIIIMGCNLIFKLHLIIIAF</sequence>
<dbReference type="AlphaFoldDB" id="A0AAP0G1N4"/>
<comment type="caution">
    <text evidence="1">The sequence shown here is derived from an EMBL/GenBank/DDBJ whole genome shotgun (WGS) entry which is preliminary data.</text>
</comment>
<evidence type="ECO:0000313" key="2">
    <source>
        <dbReference type="Proteomes" id="UP001418222"/>
    </source>
</evidence>
<dbReference type="PANTHER" id="PTHR37383">
    <property type="entry name" value="OS01G0694200 PROTEIN"/>
    <property type="match status" value="1"/>
</dbReference>
<protein>
    <submittedName>
        <fullName evidence="1">Uncharacterized protein</fullName>
    </submittedName>
</protein>
<dbReference type="Proteomes" id="UP001418222">
    <property type="component" value="Unassembled WGS sequence"/>
</dbReference>
<dbReference type="PANTHER" id="PTHR37383:SF1">
    <property type="entry name" value="OS01G0694200 PROTEIN"/>
    <property type="match status" value="1"/>
</dbReference>
<evidence type="ECO:0000313" key="1">
    <source>
        <dbReference type="EMBL" id="KAK8933707.1"/>
    </source>
</evidence>
<proteinExistence type="predicted"/>
<keyword evidence="2" id="KW-1185">Reference proteome</keyword>
<reference evidence="1 2" key="1">
    <citation type="journal article" date="2022" name="Nat. Plants">
        <title>Genomes of leafy and leafless Platanthera orchids illuminate the evolution of mycoheterotrophy.</title>
        <authorList>
            <person name="Li M.H."/>
            <person name="Liu K.W."/>
            <person name="Li Z."/>
            <person name="Lu H.C."/>
            <person name="Ye Q.L."/>
            <person name="Zhang D."/>
            <person name="Wang J.Y."/>
            <person name="Li Y.F."/>
            <person name="Zhong Z.M."/>
            <person name="Liu X."/>
            <person name="Yu X."/>
            <person name="Liu D.K."/>
            <person name="Tu X.D."/>
            <person name="Liu B."/>
            <person name="Hao Y."/>
            <person name="Liao X.Y."/>
            <person name="Jiang Y.T."/>
            <person name="Sun W.H."/>
            <person name="Chen J."/>
            <person name="Chen Y.Q."/>
            <person name="Ai Y."/>
            <person name="Zhai J.W."/>
            <person name="Wu S.S."/>
            <person name="Zhou Z."/>
            <person name="Hsiao Y.Y."/>
            <person name="Wu W.L."/>
            <person name="Chen Y.Y."/>
            <person name="Lin Y.F."/>
            <person name="Hsu J.L."/>
            <person name="Li C.Y."/>
            <person name="Wang Z.W."/>
            <person name="Zhao X."/>
            <person name="Zhong W.Y."/>
            <person name="Ma X.K."/>
            <person name="Ma L."/>
            <person name="Huang J."/>
            <person name="Chen G.Z."/>
            <person name="Huang M.Z."/>
            <person name="Huang L."/>
            <person name="Peng D.H."/>
            <person name="Luo Y.B."/>
            <person name="Zou S.Q."/>
            <person name="Chen S.P."/>
            <person name="Lan S."/>
            <person name="Tsai W.C."/>
            <person name="Van de Peer Y."/>
            <person name="Liu Z.J."/>
        </authorList>
    </citation>
    <scope>NUCLEOTIDE SEQUENCE [LARGE SCALE GENOMIC DNA]</scope>
    <source>
        <strain evidence="1">Lor287</strain>
    </source>
</reference>
<dbReference type="EMBL" id="JBBWWQ010000013">
    <property type="protein sequence ID" value="KAK8933707.1"/>
    <property type="molecule type" value="Genomic_DNA"/>
</dbReference>
<organism evidence="1 2">
    <name type="scientific">Platanthera zijinensis</name>
    <dbReference type="NCBI Taxonomy" id="2320716"/>
    <lineage>
        <taxon>Eukaryota</taxon>
        <taxon>Viridiplantae</taxon>
        <taxon>Streptophyta</taxon>
        <taxon>Embryophyta</taxon>
        <taxon>Tracheophyta</taxon>
        <taxon>Spermatophyta</taxon>
        <taxon>Magnoliopsida</taxon>
        <taxon>Liliopsida</taxon>
        <taxon>Asparagales</taxon>
        <taxon>Orchidaceae</taxon>
        <taxon>Orchidoideae</taxon>
        <taxon>Orchideae</taxon>
        <taxon>Orchidinae</taxon>
        <taxon>Platanthera</taxon>
    </lineage>
</organism>